<accession>A0A140HLM1</accession>
<reference evidence="1 2" key="1">
    <citation type="journal article" date="2016" name="Genome Announc.">
        <title>Complete Genome Sequence of Bacteriophage Deep-Blue Infecting Emetic Bacillus cereus.</title>
        <authorList>
            <person name="Hock L."/>
            <person name="Gillis A."/>
            <person name="Mahillon J."/>
        </authorList>
    </citation>
    <scope>NUCLEOTIDE SEQUENCE [LARGE SCALE GENOMIC DNA]</scope>
</reference>
<protein>
    <submittedName>
        <fullName evidence="1">Uncharacterized protein</fullName>
    </submittedName>
</protein>
<dbReference type="Proteomes" id="UP000201785">
    <property type="component" value="Segment"/>
</dbReference>
<organism evidence="1 2">
    <name type="scientific">Bacillus phage Deep Blue</name>
    <dbReference type="NCBI Taxonomy" id="1792245"/>
    <lineage>
        <taxon>Viruses</taxon>
        <taxon>Duplodnaviria</taxon>
        <taxon>Heunggongvirae</taxon>
        <taxon>Uroviricota</taxon>
        <taxon>Caudoviricetes</taxon>
        <taxon>Herelleviridae</taxon>
        <taxon>Bastillevirinae</taxon>
        <taxon>Caeruleovirus</taxon>
        <taxon>Caeruleovirus deepblue</taxon>
    </lineage>
</organism>
<sequence length="45" mass="5260">MDENLAYEKIAEIVKKGEELSASYDWSESLALEALLDWIKEEYHV</sequence>
<dbReference type="KEGG" id="vg:29081839"/>
<dbReference type="OrthoDB" id="38961at10239"/>
<name>A0A140HLM1_9CAUD</name>
<dbReference type="RefSeq" id="YP_009285372.1">
    <property type="nucleotide sequence ID" value="NC_031056.1"/>
</dbReference>
<dbReference type="GeneID" id="29081839"/>
<dbReference type="EMBL" id="KU577463">
    <property type="protein sequence ID" value="AMO25883.1"/>
    <property type="molecule type" value="Genomic_DNA"/>
</dbReference>
<gene>
    <name evidence="1" type="ORF">Blue_060</name>
</gene>
<evidence type="ECO:0000313" key="1">
    <source>
        <dbReference type="EMBL" id="AMO25883.1"/>
    </source>
</evidence>
<keyword evidence="2" id="KW-1185">Reference proteome</keyword>
<proteinExistence type="predicted"/>
<evidence type="ECO:0000313" key="2">
    <source>
        <dbReference type="Proteomes" id="UP000201785"/>
    </source>
</evidence>